<dbReference type="GO" id="GO:0004222">
    <property type="term" value="F:metalloendopeptidase activity"/>
    <property type="evidence" value="ECO:0007669"/>
    <property type="project" value="TreeGrafter"/>
</dbReference>
<keyword evidence="4" id="KW-0378">Hydrolase</keyword>
<feature type="coiled-coil region" evidence="1">
    <location>
        <begin position="163"/>
        <end position="190"/>
    </location>
</feature>
<dbReference type="InterPro" id="IPR011055">
    <property type="entry name" value="Dup_hybrid_motif"/>
</dbReference>
<name>A0A239CVW9_9PSED</name>
<dbReference type="PANTHER" id="PTHR21666">
    <property type="entry name" value="PEPTIDASE-RELATED"/>
    <property type="match status" value="1"/>
</dbReference>
<keyword evidence="2" id="KW-0812">Transmembrane</keyword>
<accession>A0A239CVW9</accession>
<dbReference type="FunFam" id="2.70.70.10:FF:000006">
    <property type="entry name" value="M23 family peptidase"/>
    <property type="match status" value="1"/>
</dbReference>
<dbReference type="Proteomes" id="UP000242915">
    <property type="component" value="Unassembled WGS sequence"/>
</dbReference>
<protein>
    <submittedName>
        <fullName evidence="4">Murein DD-endopeptidase MepM and murein hydrolase activator NlpD, contain LysM domain</fullName>
    </submittedName>
</protein>
<evidence type="ECO:0000256" key="1">
    <source>
        <dbReference type="SAM" id="Coils"/>
    </source>
</evidence>
<evidence type="ECO:0000256" key="2">
    <source>
        <dbReference type="SAM" id="Phobius"/>
    </source>
</evidence>
<dbReference type="EMBL" id="FZOG01000002">
    <property type="protein sequence ID" value="SNS24217.1"/>
    <property type="molecule type" value="Genomic_DNA"/>
</dbReference>
<evidence type="ECO:0000313" key="4">
    <source>
        <dbReference type="EMBL" id="SNS24217.1"/>
    </source>
</evidence>
<dbReference type="CDD" id="cd12797">
    <property type="entry name" value="M23_peptidase"/>
    <property type="match status" value="1"/>
</dbReference>
<sequence>MVAEMLLPTWAPPKGEVVQIILLSRRHGAARTLSFDLRWLVAGLFILVAGSLSLGTVVGVWMSPDAQVVDHDDTQIITQALDEQRAEVGAVRVDAQRQLDAFAAHVADLQARLTRLDALGERLTELADIDSSEFDFSLNVGQGGPEEPYGTAAYAPPAFMSTLDELALQLDSREQQLEVLEQLLAERRLNEAEYLAGRPVLQGYVSSPFGRRTDPLTGRASVHKGVDFAAKAGSPVVSVAAGVVTFSGRKNGYGNVVEISHADGYVTLYGHNKRNEVQVGDLVKRGQTIALVGSTGRSTGYHVHFEVTKLGRVVNPSSYIARVSDEK</sequence>
<dbReference type="Gene3D" id="2.70.70.10">
    <property type="entry name" value="Glucose Permease (Domain IIA)"/>
    <property type="match status" value="1"/>
</dbReference>
<evidence type="ECO:0000313" key="5">
    <source>
        <dbReference type="Proteomes" id="UP000242915"/>
    </source>
</evidence>
<reference evidence="5" key="1">
    <citation type="submission" date="2017-06" db="EMBL/GenBank/DDBJ databases">
        <authorList>
            <person name="Varghese N."/>
            <person name="Submissions S."/>
        </authorList>
    </citation>
    <scope>NUCLEOTIDE SEQUENCE [LARGE SCALE GENOMIC DNA]</scope>
    <source>
        <strain evidence="5">CIP 108523</strain>
    </source>
</reference>
<dbReference type="PANTHER" id="PTHR21666:SF291">
    <property type="entry name" value="STAGE II SPORULATION PROTEIN Q"/>
    <property type="match status" value="1"/>
</dbReference>
<gene>
    <name evidence="4" type="ORF">SAMN05216255_1928</name>
</gene>
<keyword evidence="2" id="KW-1133">Transmembrane helix</keyword>
<dbReference type="AlphaFoldDB" id="A0A239CVW9"/>
<keyword evidence="5" id="KW-1185">Reference proteome</keyword>
<evidence type="ECO:0000259" key="3">
    <source>
        <dbReference type="Pfam" id="PF01551"/>
    </source>
</evidence>
<proteinExistence type="predicted"/>
<feature type="transmembrane region" description="Helical" evidence="2">
    <location>
        <begin position="39"/>
        <end position="62"/>
    </location>
</feature>
<keyword evidence="1" id="KW-0175">Coiled coil</keyword>
<dbReference type="Pfam" id="PF01551">
    <property type="entry name" value="Peptidase_M23"/>
    <property type="match status" value="1"/>
</dbReference>
<feature type="domain" description="M23ase beta-sheet core" evidence="3">
    <location>
        <begin position="222"/>
        <end position="316"/>
    </location>
</feature>
<dbReference type="InterPro" id="IPR016047">
    <property type="entry name" value="M23ase_b-sheet_dom"/>
</dbReference>
<dbReference type="SUPFAM" id="SSF51261">
    <property type="entry name" value="Duplicated hybrid motif"/>
    <property type="match status" value="1"/>
</dbReference>
<organism evidence="4 5">
    <name type="scientific">Pseudomonas segetis</name>
    <dbReference type="NCBI Taxonomy" id="298908"/>
    <lineage>
        <taxon>Bacteria</taxon>
        <taxon>Pseudomonadati</taxon>
        <taxon>Pseudomonadota</taxon>
        <taxon>Gammaproteobacteria</taxon>
        <taxon>Pseudomonadales</taxon>
        <taxon>Pseudomonadaceae</taxon>
        <taxon>Pseudomonas</taxon>
    </lineage>
</organism>
<keyword evidence="2" id="KW-0472">Membrane</keyword>
<dbReference type="InterPro" id="IPR050570">
    <property type="entry name" value="Cell_wall_metabolism_enzyme"/>
</dbReference>